<gene>
    <name evidence="2" type="ORF">ECPE_LOCUS11617</name>
</gene>
<proteinExistence type="predicted"/>
<evidence type="ECO:0000313" key="2">
    <source>
        <dbReference type="EMBL" id="VDP88735.1"/>
    </source>
</evidence>
<dbReference type="EMBL" id="UZAN01051172">
    <property type="protein sequence ID" value="VDP88735.1"/>
    <property type="molecule type" value="Genomic_DNA"/>
</dbReference>
<name>A0A183AXD2_9TREM</name>
<dbReference type="AlphaFoldDB" id="A0A183AXD2"/>
<dbReference type="InterPro" id="IPR056516">
    <property type="entry name" value="INTS7_N"/>
</dbReference>
<sequence length="226" mass="25061">MSAVSQHQMNESDLGKDANVLIMELNKGLQSPNLGEQCKAIAQFPNLLEKYPFPMVVNSIFLKIAQIFCDGLFGTLSRITSEHIGVHHAILKQIDSHYEVESDAAIWSSHQLASMSRLTVRVIQLACKLLVLLANSQPSEMDGSVCGLGLGEFVTLVITHFLIPKENRSCPAPWFLSSDELSEDDMKLTYSLLVQLFSCFPNYASCLHEMDLWRLVTLGKSLASST</sequence>
<dbReference type="InterPro" id="IPR033060">
    <property type="entry name" value="INTS7"/>
</dbReference>
<keyword evidence="3" id="KW-1185">Reference proteome</keyword>
<protein>
    <submittedName>
        <fullName evidence="4">Huntingtin</fullName>
    </submittedName>
</protein>
<reference evidence="4" key="1">
    <citation type="submission" date="2016-06" db="UniProtKB">
        <authorList>
            <consortium name="WormBaseParasite"/>
        </authorList>
    </citation>
    <scope>IDENTIFICATION</scope>
</reference>
<reference evidence="2 3" key="2">
    <citation type="submission" date="2018-11" db="EMBL/GenBank/DDBJ databases">
        <authorList>
            <consortium name="Pathogen Informatics"/>
        </authorList>
    </citation>
    <scope>NUCLEOTIDE SEQUENCE [LARGE SCALE GENOMIC DNA]</scope>
    <source>
        <strain evidence="2 3">Egypt</strain>
    </source>
</reference>
<dbReference type="PANTHER" id="PTHR13322">
    <property type="entry name" value="C1ORF73 PROTEIN"/>
    <property type="match status" value="1"/>
</dbReference>
<dbReference type="WBParaSite" id="ECPE_0001165201-mRNA-1">
    <property type="protein sequence ID" value="ECPE_0001165201-mRNA-1"/>
    <property type="gene ID" value="ECPE_0001165201"/>
</dbReference>
<accession>A0A183AXD2</accession>
<dbReference type="OrthoDB" id="1921953at2759"/>
<evidence type="ECO:0000259" key="1">
    <source>
        <dbReference type="Pfam" id="PF24436"/>
    </source>
</evidence>
<dbReference type="GO" id="GO:0034472">
    <property type="term" value="P:snRNA 3'-end processing"/>
    <property type="evidence" value="ECO:0007669"/>
    <property type="project" value="TreeGrafter"/>
</dbReference>
<dbReference type="Proteomes" id="UP000272942">
    <property type="component" value="Unassembled WGS sequence"/>
</dbReference>
<feature type="domain" description="Integrator complex subunit 7 N-terminal" evidence="1">
    <location>
        <begin position="22"/>
        <end position="71"/>
    </location>
</feature>
<organism evidence="4">
    <name type="scientific">Echinostoma caproni</name>
    <dbReference type="NCBI Taxonomy" id="27848"/>
    <lineage>
        <taxon>Eukaryota</taxon>
        <taxon>Metazoa</taxon>
        <taxon>Spiralia</taxon>
        <taxon>Lophotrochozoa</taxon>
        <taxon>Platyhelminthes</taxon>
        <taxon>Trematoda</taxon>
        <taxon>Digenea</taxon>
        <taxon>Plagiorchiida</taxon>
        <taxon>Echinostomata</taxon>
        <taxon>Echinostomatoidea</taxon>
        <taxon>Echinostomatidae</taxon>
        <taxon>Echinostoma</taxon>
    </lineage>
</organism>
<dbReference type="Pfam" id="PF24436">
    <property type="entry name" value="INTS7_N"/>
    <property type="match status" value="1"/>
</dbReference>
<evidence type="ECO:0000313" key="4">
    <source>
        <dbReference type="WBParaSite" id="ECPE_0001165201-mRNA-1"/>
    </source>
</evidence>
<dbReference type="PANTHER" id="PTHR13322:SF2">
    <property type="entry name" value="INTEGRATOR COMPLEX SUBUNIT 7"/>
    <property type="match status" value="1"/>
</dbReference>
<dbReference type="GO" id="GO:0032039">
    <property type="term" value="C:integrator complex"/>
    <property type="evidence" value="ECO:0007669"/>
    <property type="project" value="InterPro"/>
</dbReference>
<evidence type="ECO:0000313" key="3">
    <source>
        <dbReference type="Proteomes" id="UP000272942"/>
    </source>
</evidence>